<accession>A0A9D9N1M1</accession>
<dbReference type="EMBL" id="JADIMM010000025">
    <property type="protein sequence ID" value="MBO8457052.1"/>
    <property type="molecule type" value="Genomic_DNA"/>
</dbReference>
<dbReference type="Proteomes" id="UP000823638">
    <property type="component" value="Unassembled WGS sequence"/>
</dbReference>
<comment type="caution">
    <text evidence="1">The sequence shown here is derived from an EMBL/GenBank/DDBJ whole genome shotgun (WGS) entry which is preliminary data.</text>
</comment>
<evidence type="ECO:0008006" key="3">
    <source>
        <dbReference type="Google" id="ProtNLM"/>
    </source>
</evidence>
<evidence type="ECO:0000313" key="2">
    <source>
        <dbReference type="Proteomes" id="UP000823638"/>
    </source>
</evidence>
<name>A0A9D9N1M1_9SPIR</name>
<organism evidence="1 2">
    <name type="scientific">Candidatus Gallitreponema excrementavium</name>
    <dbReference type="NCBI Taxonomy" id="2840840"/>
    <lineage>
        <taxon>Bacteria</taxon>
        <taxon>Pseudomonadati</taxon>
        <taxon>Spirochaetota</taxon>
        <taxon>Spirochaetia</taxon>
        <taxon>Spirochaetales</taxon>
        <taxon>Candidatus Gallitreponema</taxon>
    </lineage>
</organism>
<protein>
    <recommendedName>
        <fullName evidence="3">PilZ domain-containing protein</fullName>
    </recommendedName>
</protein>
<evidence type="ECO:0000313" key="1">
    <source>
        <dbReference type="EMBL" id="MBO8457052.1"/>
    </source>
</evidence>
<proteinExistence type="predicted"/>
<reference evidence="1" key="2">
    <citation type="journal article" date="2021" name="PeerJ">
        <title>Extensive microbial diversity within the chicken gut microbiome revealed by metagenomics and culture.</title>
        <authorList>
            <person name="Gilroy R."/>
            <person name="Ravi A."/>
            <person name="Getino M."/>
            <person name="Pursley I."/>
            <person name="Horton D.L."/>
            <person name="Alikhan N.F."/>
            <person name="Baker D."/>
            <person name="Gharbi K."/>
            <person name="Hall N."/>
            <person name="Watson M."/>
            <person name="Adriaenssens E.M."/>
            <person name="Foster-Nyarko E."/>
            <person name="Jarju S."/>
            <person name="Secka A."/>
            <person name="Antonio M."/>
            <person name="Oren A."/>
            <person name="Chaudhuri R.R."/>
            <person name="La Ragione R."/>
            <person name="Hildebrand F."/>
            <person name="Pallen M.J."/>
        </authorList>
    </citation>
    <scope>NUCLEOTIDE SEQUENCE</scope>
    <source>
        <strain evidence="1">10532</strain>
    </source>
</reference>
<reference evidence="1" key="1">
    <citation type="submission" date="2020-10" db="EMBL/GenBank/DDBJ databases">
        <authorList>
            <person name="Gilroy R."/>
        </authorList>
    </citation>
    <scope>NUCLEOTIDE SEQUENCE</scope>
    <source>
        <strain evidence="1">10532</strain>
    </source>
</reference>
<sequence>MIKVYKDIIENLGIDNIYLSGKTEKDKWLATLIEISGKKWIACLDKKCTEKEAFLNIKMDSDSEYHKIPVSISEIEPSVYKIELPGVNYFKPLGLLQERLQNLEKTRSFLEKRKEKRYDVGISGADKMFLDENSKQKIIYKNTELPCFVNNVSFSGTNTTTMQTGNLKFKTGDTVILKLCFVKPIEQIFLTGRICSVALKSPAGTTAYKFAVLSLEVNEPPLAWHRRLSDYIRKQEDL</sequence>
<dbReference type="AlphaFoldDB" id="A0A9D9N1M1"/>
<gene>
    <name evidence="1" type="ORF">IAA81_02350</name>
</gene>